<dbReference type="SUPFAM" id="SSF53850">
    <property type="entry name" value="Periplasmic binding protein-like II"/>
    <property type="match status" value="1"/>
</dbReference>
<sequence>MRWRWVMGLTGLLLAGPALAVCGRYRVAFYEYAALYYRDAQGQYQGIDKDVIEELARRTGCRFDAVTESRVRIWALLEQGQLDLATSAMPTPERERSFEMLPYVQSRQFTVFHPSVERVPPTLAAFNADTRLRLLVVRGFHFVPTLDAWVEQLRADKRVVEAPDQPSALRALKAGRVEAMLIGGNTLALTRRSDPEFEHFATASYAPDEHSVGALALSRQRISAADRQLIRQALADMQQDGSLAAILRRHLGTVMPP</sequence>
<keyword evidence="1" id="KW-0732">Signal</keyword>
<proteinExistence type="predicted"/>
<evidence type="ECO:0000313" key="4">
    <source>
        <dbReference type="Proteomes" id="UP001606134"/>
    </source>
</evidence>
<reference evidence="3 4" key="1">
    <citation type="submission" date="2024-08" db="EMBL/GenBank/DDBJ databases">
        <authorList>
            <person name="Lu H."/>
        </authorList>
    </citation>
    <scope>NUCLEOTIDE SEQUENCE [LARGE SCALE GENOMIC DNA]</scope>
    <source>
        <strain evidence="3 4">BYS78W</strain>
    </source>
</reference>
<dbReference type="Pfam" id="PF00497">
    <property type="entry name" value="SBP_bac_3"/>
    <property type="match status" value="1"/>
</dbReference>
<dbReference type="InterPro" id="IPR001638">
    <property type="entry name" value="Solute-binding_3/MltF_N"/>
</dbReference>
<dbReference type="Proteomes" id="UP001606134">
    <property type="component" value="Unassembled WGS sequence"/>
</dbReference>
<evidence type="ECO:0000313" key="3">
    <source>
        <dbReference type="EMBL" id="MFG6485424.1"/>
    </source>
</evidence>
<feature type="domain" description="Solute-binding protein family 3/N-terminal" evidence="2">
    <location>
        <begin position="24"/>
        <end position="254"/>
    </location>
</feature>
<organism evidence="3 4">
    <name type="scientific">Pelomonas candidula</name>
    <dbReference type="NCBI Taxonomy" id="3299025"/>
    <lineage>
        <taxon>Bacteria</taxon>
        <taxon>Pseudomonadati</taxon>
        <taxon>Pseudomonadota</taxon>
        <taxon>Betaproteobacteria</taxon>
        <taxon>Burkholderiales</taxon>
        <taxon>Sphaerotilaceae</taxon>
        <taxon>Roseateles</taxon>
    </lineage>
</organism>
<dbReference type="EMBL" id="JBIGIC010000001">
    <property type="protein sequence ID" value="MFG6485424.1"/>
    <property type="molecule type" value="Genomic_DNA"/>
</dbReference>
<comment type="caution">
    <text evidence="3">The sequence shown here is derived from an EMBL/GenBank/DDBJ whole genome shotgun (WGS) entry which is preliminary data.</text>
</comment>
<dbReference type="RefSeq" id="WP_394406028.1">
    <property type="nucleotide sequence ID" value="NZ_JBIGIC010000001.1"/>
</dbReference>
<accession>A0ABW7H6M4</accession>
<keyword evidence="4" id="KW-1185">Reference proteome</keyword>
<dbReference type="Gene3D" id="3.40.190.10">
    <property type="entry name" value="Periplasmic binding protein-like II"/>
    <property type="match status" value="2"/>
</dbReference>
<protein>
    <submittedName>
        <fullName evidence="3">Substrate-binding periplasmic protein</fullName>
    </submittedName>
</protein>
<dbReference type="PANTHER" id="PTHR35936:SF35">
    <property type="entry name" value="L-CYSTINE-BINDING PROTEIN TCYJ"/>
    <property type="match status" value="1"/>
</dbReference>
<gene>
    <name evidence="3" type="ORF">ACG04R_02000</name>
</gene>
<name>A0ABW7H6M4_9BURK</name>
<evidence type="ECO:0000256" key="1">
    <source>
        <dbReference type="ARBA" id="ARBA00022729"/>
    </source>
</evidence>
<evidence type="ECO:0000259" key="2">
    <source>
        <dbReference type="SMART" id="SM00062"/>
    </source>
</evidence>
<dbReference type="SMART" id="SM00062">
    <property type="entry name" value="PBPb"/>
    <property type="match status" value="1"/>
</dbReference>
<dbReference type="PANTHER" id="PTHR35936">
    <property type="entry name" value="MEMBRANE-BOUND LYTIC MUREIN TRANSGLYCOSYLASE F"/>
    <property type="match status" value="1"/>
</dbReference>